<sequence>MKFNWGTGIVVAFILFISFILYLVIRMNTEDAYDHHLVSKDYYKKELEYQSKIDNAQKAKEKGYQLKAEKTSEGVLVTFPSEMEGQDITGEVFLYRPSNDVLDFKSPIKVSNSTFLIPQSKLPGGRWNIEVNWVYNNENYYYKKELSL</sequence>
<keyword evidence="1" id="KW-0812">Transmembrane</keyword>
<evidence type="ECO:0000256" key="1">
    <source>
        <dbReference type="SAM" id="Phobius"/>
    </source>
</evidence>
<keyword evidence="3" id="KW-1185">Reference proteome</keyword>
<keyword evidence="1" id="KW-1133">Transmembrane helix</keyword>
<dbReference type="EMBL" id="JAETXX010000007">
    <property type="protein sequence ID" value="MCF8715394.1"/>
    <property type="molecule type" value="Genomic_DNA"/>
</dbReference>
<gene>
    <name evidence="2" type="ORF">JM658_11190</name>
</gene>
<dbReference type="Proteomes" id="UP000829517">
    <property type="component" value="Unassembled WGS sequence"/>
</dbReference>
<dbReference type="RefSeq" id="WP_236959358.1">
    <property type="nucleotide sequence ID" value="NZ_JAETXX010000007.1"/>
</dbReference>
<reference evidence="2 3" key="1">
    <citation type="submission" date="2021-01" db="EMBL/GenBank/DDBJ databases">
        <title>Genome sequencing of Joostella atrarenae M1-2 (= KCTC 23194).</title>
        <authorList>
            <person name="Zakaria M.R."/>
            <person name="Lam M.Q."/>
            <person name="Chong C.S."/>
        </authorList>
    </citation>
    <scope>NUCLEOTIDE SEQUENCE [LARGE SCALE GENOMIC DNA]</scope>
    <source>
        <strain evidence="2 3">M1-2</strain>
    </source>
</reference>
<organism evidence="2 3">
    <name type="scientific">Joostella atrarenae</name>
    <dbReference type="NCBI Taxonomy" id="679257"/>
    <lineage>
        <taxon>Bacteria</taxon>
        <taxon>Pseudomonadati</taxon>
        <taxon>Bacteroidota</taxon>
        <taxon>Flavobacteriia</taxon>
        <taxon>Flavobacteriales</taxon>
        <taxon>Flavobacteriaceae</taxon>
        <taxon>Joostella</taxon>
    </lineage>
</organism>
<feature type="transmembrane region" description="Helical" evidence="1">
    <location>
        <begin position="6"/>
        <end position="25"/>
    </location>
</feature>
<protein>
    <submittedName>
        <fullName evidence="2">FixH family protein</fullName>
    </submittedName>
</protein>
<proteinExistence type="predicted"/>
<evidence type="ECO:0000313" key="2">
    <source>
        <dbReference type="EMBL" id="MCF8715394.1"/>
    </source>
</evidence>
<keyword evidence="1" id="KW-0472">Membrane</keyword>
<dbReference type="Pfam" id="PF05751">
    <property type="entry name" value="FixH"/>
    <property type="match status" value="1"/>
</dbReference>
<accession>A0ABS9J4R9</accession>
<evidence type="ECO:0000313" key="3">
    <source>
        <dbReference type="Proteomes" id="UP000829517"/>
    </source>
</evidence>
<comment type="caution">
    <text evidence="2">The sequence shown here is derived from an EMBL/GenBank/DDBJ whole genome shotgun (WGS) entry which is preliminary data.</text>
</comment>
<dbReference type="InterPro" id="IPR008620">
    <property type="entry name" value="FixH"/>
</dbReference>
<name>A0ABS9J4R9_9FLAO</name>